<dbReference type="GO" id="GO:0140284">
    <property type="term" value="C:endoplasmic reticulum-endosome membrane contact site"/>
    <property type="evidence" value="ECO:0007669"/>
    <property type="project" value="TreeGrafter"/>
</dbReference>
<protein>
    <recommendedName>
        <fullName evidence="5">START domain-containing protein</fullName>
    </recommendedName>
</protein>
<keyword evidence="7" id="KW-1185">Reference proteome</keyword>
<dbReference type="InterPro" id="IPR023393">
    <property type="entry name" value="START-like_dom_sf"/>
</dbReference>
<feature type="domain" description="START" evidence="5">
    <location>
        <begin position="266"/>
        <end position="465"/>
    </location>
</feature>
<dbReference type="GO" id="GO:0005765">
    <property type="term" value="C:lysosomal membrane"/>
    <property type="evidence" value="ECO:0007669"/>
    <property type="project" value="TreeGrafter"/>
</dbReference>
<dbReference type="GO" id="GO:0099044">
    <property type="term" value="P:vesicle tethering to endoplasmic reticulum"/>
    <property type="evidence" value="ECO:0007669"/>
    <property type="project" value="TreeGrafter"/>
</dbReference>
<dbReference type="OrthoDB" id="74575at2759"/>
<dbReference type="AlphaFoldDB" id="A0A9P0AYL2"/>
<evidence type="ECO:0000256" key="3">
    <source>
        <dbReference type="ARBA" id="ARBA00023136"/>
    </source>
</evidence>
<dbReference type="InterPro" id="IPR051869">
    <property type="entry name" value="STARD3"/>
</dbReference>
<dbReference type="InterPro" id="IPR002913">
    <property type="entry name" value="START_lipid-bd_dom"/>
</dbReference>
<keyword evidence="4" id="KW-1133">Transmembrane helix</keyword>
<dbReference type="Proteomes" id="UP001154078">
    <property type="component" value="Chromosome 2"/>
</dbReference>
<gene>
    <name evidence="6" type="ORF">MELIAE_LOCUS3908</name>
</gene>
<name>A0A9P0AYL2_BRAAE</name>
<proteinExistence type="predicted"/>
<accession>A0A9P0AYL2</accession>
<feature type="transmembrane region" description="Helical" evidence="4">
    <location>
        <begin position="108"/>
        <end position="129"/>
    </location>
</feature>
<evidence type="ECO:0000259" key="5">
    <source>
        <dbReference type="SMART" id="SM00234"/>
    </source>
</evidence>
<keyword evidence="2 4" id="KW-0812">Transmembrane</keyword>
<dbReference type="SMART" id="SM00234">
    <property type="entry name" value="START"/>
    <property type="match status" value="1"/>
</dbReference>
<dbReference type="PANTHER" id="PTHR46121">
    <property type="entry name" value="STEROIDOGENIC ACUTE REGULATORY PROTEIN-LIKE"/>
    <property type="match status" value="1"/>
</dbReference>
<dbReference type="SUPFAM" id="SSF55961">
    <property type="entry name" value="Bet v1-like"/>
    <property type="match status" value="1"/>
</dbReference>
<reference evidence="6" key="1">
    <citation type="submission" date="2021-12" db="EMBL/GenBank/DDBJ databases">
        <authorList>
            <person name="King R."/>
        </authorList>
    </citation>
    <scope>NUCLEOTIDE SEQUENCE</scope>
</reference>
<feature type="transmembrane region" description="Helical" evidence="4">
    <location>
        <begin position="62"/>
        <end position="87"/>
    </location>
</feature>
<dbReference type="PANTHER" id="PTHR46121:SF4">
    <property type="entry name" value="STEROIDOGENIC ACUTE REGULATORY PROTEIN-LIKE"/>
    <property type="match status" value="1"/>
</dbReference>
<evidence type="ECO:0000256" key="4">
    <source>
        <dbReference type="SAM" id="Phobius"/>
    </source>
</evidence>
<evidence type="ECO:0000256" key="2">
    <source>
        <dbReference type="ARBA" id="ARBA00022692"/>
    </source>
</evidence>
<comment type="subcellular location">
    <subcellularLocation>
        <location evidence="1">Membrane</location>
        <topology evidence="1">Multi-pass membrane protein</topology>
    </subcellularLocation>
</comment>
<sequence length="466" mass="54027">MDTASFYTADNQFQRNYQNPTVQSPLDISHSNSINTIHSINREFISENLIAGQRMNGRMSNIRRFFCLFVTFDFIFTGLMWIICVMLKGEYIITALSEQIYHYNIHTSLFDIVLVAFLRFCSLLLFYAILYINHWIVIALSTALTSAALIAKVFLYDWPHSSQPVFEVLLVLTSFVLSWGEAWFLDFRVIPQEEDASRYIINNLESERAPLIRNYIHGLPSLYTESVGNFYSPLGTPEGSLHRFADQLHQYPSARFSREQEDHHKSVAARTLQDAWDLLQKRDWNLEKNNGDDFVESRMEKGGKIFLLNAQMDVSPKYLLDDLYYKVQELPAWNPAILESQKVQAIDEYTDICYQVSADAAGGLVKSRDFVTLRHWAQVEDCFVIAMVRTEHPSFPVDKYIRGETGVGCHVMQTIPNEPNKCNFKWMINTNLKLKFVPKSVIEKEMIAMMFKYAKDLRNHLKPEII</sequence>
<dbReference type="Pfam" id="PF01852">
    <property type="entry name" value="START"/>
    <property type="match status" value="1"/>
</dbReference>
<evidence type="ECO:0000313" key="7">
    <source>
        <dbReference type="Proteomes" id="UP001154078"/>
    </source>
</evidence>
<feature type="transmembrane region" description="Helical" evidence="4">
    <location>
        <begin position="135"/>
        <end position="156"/>
    </location>
</feature>
<dbReference type="GO" id="GO:0005789">
    <property type="term" value="C:endoplasmic reticulum membrane"/>
    <property type="evidence" value="ECO:0007669"/>
    <property type="project" value="TreeGrafter"/>
</dbReference>
<evidence type="ECO:0000256" key="1">
    <source>
        <dbReference type="ARBA" id="ARBA00004141"/>
    </source>
</evidence>
<organism evidence="6 7">
    <name type="scientific">Brassicogethes aeneus</name>
    <name type="common">Rape pollen beetle</name>
    <name type="synonym">Meligethes aeneus</name>
    <dbReference type="NCBI Taxonomy" id="1431903"/>
    <lineage>
        <taxon>Eukaryota</taxon>
        <taxon>Metazoa</taxon>
        <taxon>Ecdysozoa</taxon>
        <taxon>Arthropoda</taxon>
        <taxon>Hexapoda</taxon>
        <taxon>Insecta</taxon>
        <taxon>Pterygota</taxon>
        <taxon>Neoptera</taxon>
        <taxon>Endopterygota</taxon>
        <taxon>Coleoptera</taxon>
        <taxon>Polyphaga</taxon>
        <taxon>Cucujiformia</taxon>
        <taxon>Nitidulidae</taxon>
        <taxon>Meligethinae</taxon>
        <taxon>Brassicogethes</taxon>
    </lineage>
</organism>
<dbReference type="EMBL" id="OV121133">
    <property type="protein sequence ID" value="CAH0551262.1"/>
    <property type="molecule type" value="Genomic_DNA"/>
</dbReference>
<dbReference type="Gene3D" id="3.30.530.20">
    <property type="match status" value="1"/>
</dbReference>
<dbReference type="GO" id="GO:0008289">
    <property type="term" value="F:lipid binding"/>
    <property type="evidence" value="ECO:0007669"/>
    <property type="project" value="InterPro"/>
</dbReference>
<dbReference type="InterPro" id="IPR019498">
    <property type="entry name" value="MENTAL"/>
</dbReference>
<dbReference type="Pfam" id="PF10457">
    <property type="entry name" value="MENTAL"/>
    <property type="match status" value="1"/>
</dbReference>
<keyword evidence="3 4" id="KW-0472">Membrane</keyword>
<dbReference type="GO" id="GO:0031902">
    <property type="term" value="C:late endosome membrane"/>
    <property type="evidence" value="ECO:0007669"/>
    <property type="project" value="TreeGrafter"/>
</dbReference>
<evidence type="ECO:0000313" key="6">
    <source>
        <dbReference type="EMBL" id="CAH0551262.1"/>
    </source>
</evidence>